<keyword evidence="3" id="KW-1185">Reference proteome</keyword>
<proteinExistence type="predicted"/>
<feature type="region of interest" description="Disordered" evidence="1">
    <location>
        <begin position="118"/>
        <end position="142"/>
    </location>
</feature>
<gene>
    <name evidence="2" type="ORF">PG999_009700</name>
</gene>
<dbReference type="AlphaFoldDB" id="A0AAW0QTZ5"/>
<sequence>MSDESLPQQPEADPCQELHDVLHGVANCKRRGFRAALRFGNILPPSSSIQLDAYSSVPQSHADGTDQGEEAPNIGYVTKMDWGSPPRSSRSTLLPSAMAKTLPLVYVEGNLSLPEIPKHRRKLGMPGPAPERTREQRLRQHKGRHDWARIHRFWRLAMTHREVELQLAEKQLAARFNPYNEMVQHVTVAPVERAPSPPPAFPVYPQRHQSRLTNAVTTPRLTLMPLSLIPTERIWTDGGRLDADDNTAGFHGPLTGTCAAAMGIIRGDDGGGGGPTAATVNAICSVPCQADYDPFHGGICESTEHHPSARVWVCDQHDKLGRQEAAYDLQHLALSLRHYACADCCLKIELNGAAWFLGETGRRIFEVQPHFDPAVEALQPTLPTPGLHLARSVTRCACAAKVTGRRLCAPHRLEAVMQLYRWHPAMYQAEMASSVASRSRKNAAVGPSCPLCLVDTPVDHFRFRGPRGREGRTVAWVCKACLGIVTGVVATPAWVAGAVYQDRWVNMGPLTRDYPMYAFGRDPSKEELV</sequence>
<protein>
    <submittedName>
        <fullName evidence="2">Uncharacterized protein</fullName>
    </submittedName>
</protein>
<evidence type="ECO:0000256" key="1">
    <source>
        <dbReference type="SAM" id="MobiDB-lite"/>
    </source>
</evidence>
<evidence type="ECO:0000313" key="3">
    <source>
        <dbReference type="Proteomes" id="UP001392437"/>
    </source>
</evidence>
<evidence type="ECO:0000313" key="2">
    <source>
        <dbReference type="EMBL" id="KAK8106341.1"/>
    </source>
</evidence>
<dbReference type="Proteomes" id="UP001392437">
    <property type="component" value="Unassembled WGS sequence"/>
</dbReference>
<accession>A0AAW0QTZ5</accession>
<organism evidence="2 3">
    <name type="scientific">Apiospora kogelbergensis</name>
    <dbReference type="NCBI Taxonomy" id="1337665"/>
    <lineage>
        <taxon>Eukaryota</taxon>
        <taxon>Fungi</taxon>
        <taxon>Dikarya</taxon>
        <taxon>Ascomycota</taxon>
        <taxon>Pezizomycotina</taxon>
        <taxon>Sordariomycetes</taxon>
        <taxon>Xylariomycetidae</taxon>
        <taxon>Amphisphaeriales</taxon>
        <taxon>Apiosporaceae</taxon>
        <taxon>Apiospora</taxon>
    </lineage>
</organism>
<comment type="caution">
    <text evidence="2">The sequence shown here is derived from an EMBL/GenBank/DDBJ whole genome shotgun (WGS) entry which is preliminary data.</text>
</comment>
<dbReference type="EMBL" id="JAQQWP010000008">
    <property type="protein sequence ID" value="KAK8106341.1"/>
    <property type="molecule type" value="Genomic_DNA"/>
</dbReference>
<name>A0AAW0QTZ5_9PEZI</name>
<reference evidence="2 3" key="1">
    <citation type="submission" date="2023-01" db="EMBL/GenBank/DDBJ databases">
        <title>Analysis of 21 Apiospora genomes using comparative genomics revels a genus with tremendous synthesis potential of carbohydrate active enzymes and secondary metabolites.</title>
        <authorList>
            <person name="Sorensen T."/>
        </authorList>
    </citation>
    <scope>NUCLEOTIDE SEQUENCE [LARGE SCALE GENOMIC DNA]</scope>
    <source>
        <strain evidence="2 3">CBS 117206</strain>
    </source>
</reference>